<proteinExistence type="predicted"/>
<reference evidence="2" key="1">
    <citation type="submission" date="2022-11" db="EMBL/GenBank/DDBJ databases">
        <title>Hoeflea poritis sp. nov., isolated from scleractinian coral Porites lutea.</title>
        <authorList>
            <person name="Zhang G."/>
            <person name="Wei Q."/>
            <person name="Cai L."/>
        </authorList>
    </citation>
    <scope>NUCLEOTIDE SEQUENCE</scope>
    <source>
        <strain evidence="2">E7-10</strain>
    </source>
</reference>
<gene>
    <name evidence="2" type="ORF">OOZ53_18650</name>
</gene>
<dbReference type="SUPFAM" id="SSF53850">
    <property type="entry name" value="Periplasmic binding protein-like II"/>
    <property type="match status" value="1"/>
</dbReference>
<evidence type="ECO:0000256" key="1">
    <source>
        <dbReference type="SAM" id="SignalP"/>
    </source>
</evidence>
<dbReference type="RefSeq" id="WP_271091208.1">
    <property type="nucleotide sequence ID" value="NZ_JAPJZH010000012.1"/>
</dbReference>
<dbReference type="Pfam" id="PF16868">
    <property type="entry name" value="NMT1_3"/>
    <property type="match status" value="1"/>
</dbReference>
<evidence type="ECO:0000313" key="2">
    <source>
        <dbReference type="EMBL" id="MDA4847388.1"/>
    </source>
</evidence>
<dbReference type="Proteomes" id="UP001148313">
    <property type="component" value="Unassembled WGS sequence"/>
</dbReference>
<dbReference type="PANTHER" id="PTHR42941:SF1">
    <property type="entry name" value="SLL1037 PROTEIN"/>
    <property type="match status" value="1"/>
</dbReference>
<accession>A0ABT4VTT1</accession>
<feature type="chain" id="PRO_5045564120" evidence="1">
    <location>
        <begin position="24"/>
        <end position="339"/>
    </location>
</feature>
<name>A0ABT4VTT1_9HYPH</name>
<dbReference type="NCBIfam" id="TIGR02122">
    <property type="entry name" value="TRAP_TAXI"/>
    <property type="match status" value="1"/>
</dbReference>
<sequence length="339" mass="36298">MRYTRNLIAGLSLVALGATGAMADEFLKMSSLQAGSPGYTISTAFINIVQKNTDIKIQLAAGETQTKAMLQGARGQLDIMMSTPFAVFWMENQKAMFAKIEDAPELAGKLRNIISFPLGTIYVVVRADSGIETFADLAGKRVFMGPPGGGAYNIANAMIVSSSGLKAGEDFEVAKLDWSSGSQAFQDGNVDAYLGTGTIPNPLVEQFALGGDLRFLTMTDEAFEKQPAKGLVSLPGFIRQVVDVAPYDGKVVNDGMVETIAMEAALTSHVGVSEETVYAMTKAVLENLDDLHATAPWLASVNKDTLLEGMNLPLHAGTYRYLKEAGFDIPERLVPPEAK</sequence>
<keyword evidence="3" id="KW-1185">Reference proteome</keyword>
<evidence type="ECO:0000313" key="3">
    <source>
        <dbReference type="Proteomes" id="UP001148313"/>
    </source>
</evidence>
<organism evidence="2 3">
    <name type="scientific">Hoeflea poritis</name>
    <dbReference type="NCBI Taxonomy" id="2993659"/>
    <lineage>
        <taxon>Bacteria</taxon>
        <taxon>Pseudomonadati</taxon>
        <taxon>Pseudomonadota</taxon>
        <taxon>Alphaproteobacteria</taxon>
        <taxon>Hyphomicrobiales</taxon>
        <taxon>Rhizobiaceae</taxon>
        <taxon>Hoeflea</taxon>
    </lineage>
</organism>
<dbReference type="EMBL" id="JAPJZH010000012">
    <property type="protein sequence ID" value="MDA4847388.1"/>
    <property type="molecule type" value="Genomic_DNA"/>
</dbReference>
<protein>
    <submittedName>
        <fullName evidence="2">TAXI family TRAP transporter solute-binding subunit</fullName>
    </submittedName>
</protein>
<feature type="signal peptide" evidence="1">
    <location>
        <begin position="1"/>
        <end position="23"/>
    </location>
</feature>
<keyword evidence="1" id="KW-0732">Signal</keyword>
<dbReference type="PANTHER" id="PTHR42941">
    <property type="entry name" value="SLL1037 PROTEIN"/>
    <property type="match status" value="1"/>
</dbReference>
<dbReference type="InterPro" id="IPR011852">
    <property type="entry name" value="TRAP_TAXI"/>
</dbReference>
<comment type="caution">
    <text evidence="2">The sequence shown here is derived from an EMBL/GenBank/DDBJ whole genome shotgun (WGS) entry which is preliminary data.</text>
</comment>
<dbReference type="Gene3D" id="3.40.190.10">
    <property type="entry name" value="Periplasmic binding protein-like II"/>
    <property type="match status" value="2"/>
</dbReference>